<keyword evidence="3" id="KW-1185">Reference proteome</keyword>
<gene>
    <name evidence="2" type="ORF">ACFQ0F_04825</name>
</gene>
<dbReference type="RefSeq" id="WP_379069657.1">
    <property type="nucleotide sequence ID" value="NZ_JBHTIT010000001.1"/>
</dbReference>
<dbReference type="SUPFAM" id="SSF51182">
    <property type="entry name" value="RmlC-like cupins"/>
    <property type="match status" value="2"/>
</dbReference>
<proteinExistence type="predicted"/>
<dbReference type="InterPro" id="IPR025979">
    <property type="entry name" value="ChrR-like_cupin_dom"/>
</dbReference>
<reference evidence="3" key="1">
    <citation type="journal article" date="2019" name="Int. J. Syst. Evol. Microbiol.">
        <title>The Global Catalogue of Microorganisms (GCM) 10K type strain sequencing project: providing services to taxonomists for standard genome sequencing and annotation.</title>
        <authorList>
            <consortium name="The Broad Institute Genomics Platform"/>
            <consortium name="The Broad Institute Genome Sequencing Center for Infectious Disease"/>
            <person name="Wu L."/>
            <person name="Ma J."/>
        </authorList>
    </citation>
    <scope>NUCLEOTIDE SEQUENCE [LARGE SCALE GENOMIC DNA]</scope>
    <source>
        <strain evidence="3">CCUG 63419</strain>
    </source>
</reference>
<accession>A0ABW3HHZ2</accession>
<feature type="domain" description="ChrR-like cupin" evidence="1">
    <location>
        <begin position="26"/>
        <end position="126"/>
    </location>
</feature>
<sequence>MNNFKQDAYSADSAVSSVRADFSLREVCFAADAQWLDSPSGGVVRRVLDRIGAEVARATSVVRYTPGAQFPTHIHGGGEEIFVLEGIFSDEQGDYPAGSYLRNPPGSSHAPFSREGCTLLVKLWQFTEADSQSLRLNTREIPWRQGMVEGLTVMPLHSADGVDTALVKWAPNTHFNPHTHPGGEEIFVLDGVFSDEQGDYPAGSWLRNPRWSRHQPFTRAEGALIYVKVGHLDAPMVALPS</sequence>
<name>A0ABW3HHZ2_9GAMM</name>
<evidence type="ECO:0000313" key="2">
    <source>
        <dbReference type="EMBL" id="MFD0949717.1"/>
    </source>
</evidence>
<organism evidence="2 3">
    <name type="scientific">Paraperlucidibaca wandonensis</name>
    <dbReference type="NCBI Taxonomy" id="1268273"/>
    <lineage>
        <taxon>Bacteria</taxon>
        <taxon>Pseudomonadati</taxon>
        <taxon>Pseudomonadota</taxon>
        <taxon>Gammaproteobacteria</taxon>
        <taxon>Moraxellales</taxon>
        <taxon>Moraxellaceae</taxon>
        <taxon>Paraperlucidibaca</taxon>
    </lineage>
</organism>
<dbReference type="InterPro" id="IPR014710">
    <property type="entry name" value="RmlC-like_jellyroll"/>
</dbReference>
<feature type="domain" description="ChrR-like cupin" evidence="1">
    <location>
        <begin position="133"/>
        <end position="232"/>
    </location>
</feature>
<dbReference type="Pfam" id="PF12973">
    <property type="entry name" value="Cupin_7"/>
    <property type="match status" value="2"/>
</dbReference>
<comment type="caution">
    <text evidence="2">The sequence shown here is derived from an EMBL/GenBank/DDBJ whole genome shotgun (WGS) entry which is preliminary data.</text>
</comment>
<dbReference type="Proteomes" id="UP001597044">
    <property type="component" value="Unassembled WGS sequence"/>
</dbReference>
<evidence type="ECO:0000313" key="3">
    <source>
        <dbReference type="Proteomes" id="UP001597044"/>
    </source>
</evidence>
<protein>
    <submittedName>
        <fullName evidence="2">Cupin domain-containing protein</fullName>
    </submittedName>
</protein>
<dbReference type="Gene3D" id="2.60.120.10">
    <property type="entry name" value="Jelly Rolls"/>
    <property type="match status" value="2"/>
</dbReference>
<evidence type="ECO:0000259" key="1">
    <source>
        <dbReference type="Pfam" id="PF12973"/>
    </source>
</evidence>
<dbReference type="CDD" id="cd20303">
    <property type="entry name" value="cupin_ChrR_1"/>
    <property type="match status" value="2"/>
</dbReference>
<dbReference type="EMBL" id="JBHTIT010000001">
    <property type="protein sequence ID" value="MFD0949717.1"/>
    <property type="molecule type" value="Genomic_DNA"/>
</dbReference>
<dbReference type="InterPro" id="IPR011051">
    <property type="entry name" value="RmlC_Cupin_sf"/>
</dbReference>